<evidence type="ECO:0000313" key="2">
    <source>
        <dbReference type="EMBL" id="CAD8189035.1"/>
    </source>
</evidence>
<feature type="transmembrane region" description="Helical" evidence="1">
    <location>
        <begin position="138"/>
        <end position="156"/>
    </location>
</feature>
<evidence type="ECO:0000256" key="1">
    <source>
        <dbReference type="SAM" id="Phobius"/>
    </source>
</evidence>
<dbReference type="OMA" id="QMKINTK"/>
<organism evidence="2 3">
    <name type="scientific">Paramecium octaurelia</name>
    <dbReference type="NCBI Taxonomy" id="43137"/>
    <lineage>
        <taxon>Eukaryota</taxon>
        <taxon>Sar</taxon>
        <taxon>Alveolata</taxon>
        <taxon>Ciliophora</taxon>
        <taxon>Intramacronucleata</taxon>
        <taxon>Oligohymenophorea</taxon>
        <taxon>Peniculida</taxon>
        <taxon>Parameciidae</taxon>
        <taxon>Paramecium</taxon>
    </lineage>
</organism>
<dbReference type="EMBL" id="CAJJDP010000093">
    <property type="protein sequence ID" value="CAD8189035.1"/>
    <property type="molecule type" value="Genomic_DNA"/>
</dbReference>
<sequence>MKALPFSLITLQFFNNSLEEKYQEYISEQKLTCFRMQMSNAIIILLANLFTLIIQQEENYLVIIVTAQILLYALTLIFSRKISPIFKYLFPFLFVMQHIFLIIWALDNLLQPHFVFGFLSGIYSTSLINYLSVKVKTVILLSFIWILLGVFRMYTLMNLNQIFLAFGVFCFQVFFAYLFEYNSRLNFSQGIIIQNQNNILYKFTSQKILILSFSENKTFFKLDFANQKFESIYNIDNNLDNLKEFLRNHFIINLPTHQMTGSLKVQKFANKQITLEDLLFEKYKAKSELVDEINEFQMIDQNKTQSEVQIQIIHGLQTQFVIVIQENKSESQIENYEKKISIINNISANFSMLVGQQLQSIYRQVSDLEIYEIEFQTLNKIQGNMQYLLNESKNQFMFYSFNKLHLLKQEINQCQLSTFIMALKPYFLYQSRKYKREFQLLFQVDKDNVQMKINTKLLTQILINVFNRILTYSKLNSKILLKISKEYNLNPQSISQSQKYRQNSSSSKYDYLCSSQDNIQLLININFIFNRDDEINNFEGCFISQNNEFEQSDDLISMVNSYLLKQISPYNKVFIIQEQTSESLNTTLKLYIYSDQTQIDPSYCASLKQQHIID</sequence>
<dbReference type="AlphaFoldDB" id="A0A8S1WK04"/>
<dbReference type="OrthoDB" id="310644at2759"/>
<feature type="transmembrane region" description="Helical" evidence="1">
    <location>
        <begin position="85"/>
        <end position="106"/>
    </location>
</feature>
<proteinExistence type="predicted"/>
<evidence type="ECO:0008006" key="4">
    <source>
        <dbReference type="Google" id="ProtNLM"/>
    </source>
</evidence>
<protein>
    <recommendedName>
        <fullName evidence="4">Transmembrane protein</fullName>
    </recommendedName>
</protein>
<feature type="transmembrane region" description="Helical" evidence="1">
    <location>
        <begin position="162"/>
        <end position="179"/>
    </location>
</feature>
<keyword evidence="1" id="KW-0812">Transmembrane</keyword>
<gene>
    <name evidence="2" type="ORF">POCTA_138.1.T0940070</name>
</gene>
<keyword evidence="1" id="KW-1133">Transmembrane helix</keyword>
<dbReference type="Proteomes" id="UP000683925">
    <property type="component" value="Unassembled WGS sequence"/>
</dbReference>
<comment type="caution">
    <text evidence="2">The sequence shown here is derived from an EMBL/GenBank/DDBJ whole genome shotgun (WGS) entry which is preliminary data.</text>
</comment>
<evidence type="ECO:0000313" key="3">
    <source>
        <dbReference type="Proteomes" id="UP000683925"/>
    </source>
</evidence>
<reference evidence="2" key="1">
    <citation type="submission" date="2021-01" db="EMBL/GenBank/DDBJ databases">
        <authorList>
            <consortium name="Genoscope - CEA"/>
            <person name="William W."/>
        </authorList>
    </citation>
    <scope>NUCLEOTIDE SEQUENCE</scope>
</reference>
<keyword evidence="1" id="KW-0472">Membrane</keyword>
<feature type="transmembrane region" description="Helical" evidence="1">
    <location>
        <begin position="38"/>
        <end position="54"/>
    </location>
</feature>
<feature type="transmembrane region" description="Helical" evidence="1">
    <location>
        <begin position="60"/>
        <end position="78"/>
    </location>
</feature>
<name>A0A8S1WK04_PAROT</name>
<keyword evidence="3" id="KW-1185">Reference proteome</keyword>
<accession>A0A8S1WK04</accession>